<protein>
    <submittedName>
        <fullName evidence="2">Uncharacterized protein</fullName>
    </submittedName>
</protein>
<name>A0A1H3FWX7_9RHOB</name>
<keyword evidence="3" id="KW-1185">Reference proteome</keyword>
<sequence>MIRGFAPSPGYGLPSAPAPAQVPAFAPPVGPRPGKTAPGKTSPGQSVRGLVGETAR</sequence>
<evidence type="ECO:0000313" key="2">
    <source>
        <dbReference type="EMBL" id="SDX95582.1"/>
    </source>
</evidence>
<evidence type="ECO:0000256" key="1">
    <source>
        <dbReference type="SAM" id="MobiDB-lite"/>
    </source>
</evidence>
<feature type="compositionally biased region" description="Low complexity" evidence="1">
    <location>
        <begin position="14"/>
        <end position="24"/>
    </location>
</feature>
<reference evidence="2 3" key="1">
    <citation type="submission" date="2016-10" db="EMBL/GenBank/DDBJ databases">
        <authorList>
            <person name="de Groot N.N."/>
        </authorList>
    </citation>
    <scope>NUCLEOTIDE SEQUENCE [LARGE SCALE GENOMIC DNA]</scope>
    <source>
        <strain evidence="2 3">DSM 17890</strain>
    </source>
</reference>
<dbReference type="AlphaFoldDB" id="A0A1H3FWX7"/>
<proteinExistence type="predicted"/>
<feature type="region of interest" description="Disordered" evidence="1">
    <location>
        <begin position="1"/>
        <end position="56"/>
    </location>
</feature>
<organism evidence="2 3">
    <name type="scientific">Albimonas donghaensis</name>
    <dbReference type="NCBI Taxonomy" id="356660"/>
    <lineage>
        <taxon>Bacteria</taxon>
        <taxon>Pseudomonadati</taxon>
        <taxon>Pseudomonadota</taxon>
        <taxon>Alphaproteobacteria</taxon>
        <taxon>Rhodobacterales</taxon>
        <taxon>Paracoccaceae</taxon>
        <taxon>Albimonas</taxon>
    </lineage>
</organism>
<gene>
    <name evidence="2" type="ORF">SAMN05444336_1156</name>
</gene>
<evidence type="ECO:0000313" key="3">
    <source>
        <dbReference type="Proteomes" id="UP000199118"/>
    </source>
</evidence>
<dbReference type="Proteomes" id="UP000199118">
    <property type="component" value="Unassembled WGS sequence"/>
</dbReference>
<accession>A0A1H3FWX7</accession>
<dbReference type="STRING" id="356660.SAMN05444336_1156"/>
<dbReference type="EMBL" id="FNMZ01000015">
    <property type="protein sequence ID" value="SDX95582.1"/>
    <property type="molecule type" value="Genomic_DNA"/>
</dbReference>